<proteinExistence type="predicted"/>
<keyword evidence="4" id="KW-1185">Reference proteome</keyword>
<dbReference type="Pfam" id="PF04434">
    <property type="entry name" value="SWIM"/>
    <property type="match status" value="1"/>
</dbReference>
<evidence type="ECO:0000259" key="2">
    <source>
        <dbReference type="PROSITE" id="PS50966"/>
    </source>
</evidence>
<dbReference type="AlphaFoldDB" id="A0ABD5UA97"/>
<feature type="domain" description="SWIM-type" evidence="2">
    <location>
        <begin position="54"/>
        <end position="86"/>
    </location>
</feature>
<keyword evidence="1" id="KW-0479">Metal-binding</keyword>
<comment type="caution">
    <text evidence="3">The sequence shown here is derived from an EMBL/GenBank/DDBJ whole genome shotgun (WGS) entry which is preliminary data.</text>
</comment>
<name>A0ABD5UA97_9EURY</name>
<dbReference type="GO" id="GO:0008270">
    <property type="term" value="F:zinc ion binding"/>
    <property type="evidence" value="ECO:0007669"/>
    <property type="project" value="UniProtKB-KW"/>
</dbReference>
<keyword evidence="1" id="KW-0862">Zinc</keyword>
<dbReference type="PROSITE" id="PS50966">
    <property type="entry name" value="ZF_SWIM"/>
    <property type="match status" value="1"/>
</dbReference>
<organism evidence="3 4">
    <name type="scientific">Halomarina ordinaria</name>
    <dbReference type="NCBI Taxonomy" id="3033939"/>
    <lineage>
        <taxon>Archaea</taxon>
        <taxon>Methanobacteriati</taxon>
        <taxon>Methanobacteriota</taxon>
        <taxon>Stenosarchaea group</taxon>
        <taxon>Halobacteria</taxon>
        <taxon>Halobacteriales</taxon>
        <taxon>Natronomonadaceae</taxon>
        <taxon>Halomarina</taxon>
    </lineage>
</organism>
<dbReference type="InterPro" id="IPR007527">
    <property type="entry name" value="Znf_SWIM"/>
</dbReference>
<evidence type="ECO:0000313" key="3">
    <source>
        <dbReference type="EMBL" id="MFC6837118.1"/>
    </source>
</evidence>
<gene>
    <name evidence="3" type="ORF">ACFQHK_11440</name>
</gene>
<evidence type="ECO:0000256" key="1">
    <source>
        <dbReference type="PROSITE-ProRule" id="PRU00325"/>
    </source>
</evidence>
<sequence length="231" mass="25548">MTPTEITPASPRTALAPDTRRLDPRAARAWTERMAVSVRGGGVYDVYSQSGHTYTVDLVDGVCSCPDNQYREERCKHIRRVALEITGGRVPAPGYRAVTCRGCGREAFVREERPALCDDCYLPPGTTVRDRETDALVVVVEPSDVPADESPVPLRQTTLDEVARDLPTVETTVADYPGNERYPADDPVVRVVYPFSGPADGEFEDLQRYSFPLSRLERVAPRERAPPALTV</sequence>
<keyword evidence="1" id="KW-0863">Zinc-finger</keyword>
<dbReference type="Proteomes" id="UP001596406">
    <property type="component" value="Unassembled WGS sequence"/>
</dbReference>
<protein>
    <submittedName>
        <fullName evidence="3">SWIM zinc finger family protein</fullName>
    </submittedName>
</protein>
<reference evidence="3 4" key="1">
    <citation type="journal article" date="2019" name="Int. J. Syst. Evol. Microbiol.">
        <title>The Global Catalogue of Microorganisms (GCM) 10K type strain sequencing project: providing services to taxonomists for standard genome sequencing and annotation.</title>
        <authorList>
            <consortium name="The Broad Institute Genomics Platform"/>
            <consortium name="The Broad Institute Genome Sequencing Center for Infectious Disease"/>
            <person name="Wu L."/>
            <person name="Ma J."/>
        </authorList>
    </citation>
    <scope>NUCLEOTIDE SEQUENCE [LARGE SCALE GENOMIC DNA]</scope>
    <source>
        <strain evidence="3 4">PSRA2</strain>
    </source>
</reference>
<evidence type="ECO:0000313" key="4">
    <source>
        <dbReference type="Proteomes" id="UP001596406"/>
    </source>
</evidence>
<accession>A0ABD5UA97</accession>
<dbReference type="EMBL" id="JBHSXM010000001">
    <property type="protein sequence ID" value="MFC6837118.1"/>
    <property type="molecule type" value="Genomic_DNA"/>
</dbReference>
<dbReference type="RefSeq" id="WP_304448788.1">
    <property type="nucleotide sequence ID" value="NZ_JARRAH010000001.1"/>
</dbReference>